<dbReference type="PANTHER" id="PTHR43547">
    <property type="entry name" value="TWO-COMPONENT HISTIDINE KINASE"/>
    <property type="match status" value="1"/>
</dbReference>
<dbReference type="InterPro" id="IPR003661">
    <property type="entry name" value="HisK_dim/P_dom"/>
</dbReference>
<dbReference type="CDD" id="cd17574">
    <property type="entry name" value="REC_OmpR"/>
    <property type="match status" value="1"/>
</dbReference>
<feature type="modified residue" description="4-aspartylphosphate" evidence="4">
    <location>
        <position position="616"/>
    </location>
</feature>
<keyword evidence="8" id="KW-1185">Reference proteome</keyword>
<feature type="domain" description="Response regulatory" evidence="6">
    <location>
        <begin position="17"/>
        <end position="133"/>
    </location>
</feature>
<evidence type="ECO:0000256" key="4">
    <source>
        <dbReference type="PROSITE-ProRule" id="PRU00169"/>
    </source>
</evidence>
<dbReference type="SUPFAM" id="SSF52172">
    <property type="entry name" value="CheY-like"/>
    <property type="match status" value="2"/>
</dbReference>
<evidence type="ECO:0000256" key="2">
    <source>
        <dbReference type="ARBA" id="ARBA00012438"/>
    </source>
</evidence>
<dbReference type="PROSITE" id="PS50109">
    <property type="entry name" value="HIS_KIN"/>
    <property type="match status" value="1"/>
</dbReference>
<dbReference type="InterPro" id="IPR005467">
    <property type="entry name" value="His_kinase_dom"/>
</dbReference>
<dbReference type="EMBL" id="CP089984">
    <property type="protein sequence ID" value="WXB18454.1"/>
    <property type="molecule type" value="Genomic_DNA"/>
</dbReference>
<dbReference type="InterPro" id="IPR011006">
    <property type="entry name" value="CheY-like_superfamily"/>
</dbReference>
<dbReference type="Pfam" id="PF00512">
    <property type="entry name" value="HisKA"/>
    <property type="match status" value="1"/>
</dbReference>
<proteinExistence type="predicted"/>
<organism evidence="7 8">
    <name type="scientific">Pendulispora albinea</name>
    <dbReference type="NCBI Taxonomy" id="2741071"/>
    <lineage>
        <taxon>Bacteria</taxon>
        <taxon>Pseudomonadati</taxon>
        <taxon>Myxococcota</taxon>
        <taxon>Myxococcia</taxon>
        <taxon>Myxococcales</taxon>
        <taxon>Sorangiineae</taxon>
        <taxon>Pendulisporaceae</taxon>
        <taxon>Pendulispora</taxon>
    </lineage>
</organism>
<keyword evidence="3 4" id="KW-0597">Phosphoprotein</keyword>
<feature type="modified residue" description="4-aspartylphosphate" evidence="4">
    <location>
        <position position="66"/>
    </location>
</feature>
<dbReference type="InterPro" id="IPR003594">
    <property type="entry name" value="HATPase_dom"/>
</dbReference>
<dbReference type="Gene3D" id="1.10.287.130">
    <property type="match status" value="1"/>
</dbReference>
<dbReference type="EC" id="2.7.13.3" evidence="2"/>
<accession>A0ABZ2M7G9</accession>
<dbReference type="PANTHER" id="PTHR43547:SF2">
    <property type="entry name" value="HYBRID SIGNAL TRANSDUCTION HISTIDINE KINASE C"/>
    <property type="match status" value="1"/>
</dbReference>
<dbReference type="SUPFAM" id="SSF55874">
    <property type="entry name" value="ATPase domain of HSP90 chaperone/DNA topoisomerase II/histidine kinase"/>
    <property type="match status" value="1"/>
</dbReference>
<evidence type="ECO:0000313" key="8">
    <source>
        <dbReference type="Proteomes" id="UP001370348"/>
    </source>
</evidence>
<dbReference type="InterPro" id="IPR029016">
    <property type="entry name" value="GAF-like_dom_sf"/>
</dbReference>
<dbReference type="SMART" id="SM00448">
    <property type="entry name" value="REC"/>
    <property type="match status" value="2"/>
</dbReference>
<sequence>MTGERSYDSSLYGERGSVWILEDSPLEAEMARRALATAHTVDVFVDGSTVLERIANAGPPDVLVVDWQLPGLSGLDVCKFLRETYDEIVLPILLMTTYGRKGDVIEGLAAGANDYLSKPYDPGELIARTSTLVRTSRLNQAQARRSRQLTMAAEVGVALTRARSMSAAASQCVEAISNQLDGASTWIFLCEDDRLKEYARAGKDAFAAPIDLIRDGLARKIVDSKERIFLVQAADAELAVGGSFAGYPLLIDNHVLGALAVLTASHLHADSLEALSSMADIVTLGLDRVRAEQERAILFDRELAARSEVERANLTKDQFLATVSHELRTPLNAIAGWVHLLRTGELSTPEVEHALETIERNTRAQTQLVDDLLDVSRIVSGNLRLQLSPVNLVSVIDMAKDAVAPAAEKKDIVLATSLDPDAGPVQGDADRLQQVVWNLLTNAVKFTPPKGRVEVSLRGEASWVKIRVKDTGIGIDEGFLPHVFERFRQAEGTLARKQGGLGLGLTIVRHLTELHGGTIAVTSKGEGQGTEFIVSLPVSEQAGRRSISKPRLPSERPSHPTHLAGLNVLVVDDDPIARDLMTTLLRHWKVEVTSASSAQEAIDLLRALQPDVLISDIGMPGEDGLSLIRRVRALPVEQGGSTPAVAVTAYARSEDRKMALMAGYNMHVPKPIDAGELVLVVANLAGRSHRGPLG</sequence>
<dbReference type="PRINTS" id="PR00344">
    <property type="entry name" value="BCTRLSENSOR"/>
</dbReference>
<dbReference type="Proteomes" id="UP001370348">
    <property type="component" value="Chromosome"/>
</dbReference>
<feature type="domain" description="Histidine kinase" evidence="5">
    <location>
        <begin position="322"/>
        <end position="540"/>
    </location>
</feature>
<feature type="domain" description="Response regulatory" evidence="6">
    <location>
        <begin position="567"/>
        <end position="685"/>
    </location>
</feature>
<dbReference type="InterPro" id="IPR036890">
    <property type="entry name" value="HATPase_C_sf"/>
</dbReference>
<reference evidence="7 8" key="1">
    <citation type="submission" date="2021-12" db="EMBL/GenBank/DDBJ databases">
        <title>Discovery of the Pendulisporaceae a myxobacterial family with distinct sporulation behavior and unique specialized metabolism.</title>
        <authorList>
            <person name="Garcia R."/>
            <person name="Popoff A."/>
            <person name="Bader C.D."/>
            <person name="Loehr J."/>
            <person name="Walesch S."/>
            <person name="Walt C."/>
            <person name="Boldt J."/>
            <person name="Bunk B."/>
            <person name="Haeckl F.J.F.P.J."/>
            <person name="Gunesch A.P."/>
            <person name="Birkelbach J."/>
            <person name="Nuebel U."/>
            <person name="Pietschmann T."/>
            <person name="Bach T."/>
            <person name="Mueller R."/>
        </authorList>
    </citation>
    <scope>NUCLEOTIDE SEQUENCE [LARGE SCALE GENOMIC DNA]</scope>
    <source>
        <strain evidence="7 8">MSr11954</strain>
    </source>
</reference>
<dbReference type="CDD" id="cd16922">
    <property type="entry name" value="HATPase_EvgS-ArcB-TorS-like"/>
    <property type="match status" value="1"/>
</dbReference>
<evidence type="ECO:0000256" key="3">
    <source>
        <dbReference type="ARBA" id="ARBA00022553"/>
    </source>
</evidence>
<dbReference type="Gene3D" id="3.30.565.10">
    <property type="entry name" value="Histidine kinase-like ATPase, C-terminal domain"/>
    <property type="match status" value="1"/>
</dbReference>
<dbReference type="CDD" id="cd00082">
    <property type="entry name" value="HisKA"/>
    <property type="match status" value="1"/>
</dbReference>
<name>A0ABZ2M7G9_9BACT</name>
<dbReference type="SMART" id="SM00387">
    <property type="entry name" value="HATPase_c"/>
    <property type="match status" value="1"/>
</dbReference>
<dbReference type="Gene3D" id="3.30.450.40">
    <property type="match status" value="1"/>
</dbReference>
<evidence type="ECO:0000256" key="1">
    <source>
        <dbReference type="ARBA" id="ARBA00000085"/>
    </source>
</evidence>
<dbReference type="Gene3D" id="3.40.50.2300">
    <property type="match status" value="2"/>
</dbReference>
<evidence type="ECO:0000259" key="6">
    <source>
        <dbReference type="PROSITE" id="PS50110"/>
    </source>
</evidence>
<dbReference type="RefSeq" id="WP_394828084.1">
    <property type="nucleotide sequence ID" value="NZ_CP089984.1"/>
</dbReference>
<comment type="catalytic activity">
    <reaction evidence="1">
        <text>ATP + protein L-histidine = ADP + protein N-phospho-L-histidine.</text>
        <dbReference type="EC" id="2.7.13.3"/>
    </reaction>
</comment>
<dbReference type="SUPFAM" id="SSF47384">
    <property type="entry name" value="Homodimeric domain of signal transducing histidine kinase"/>
    <property type="match status" value="1"/>
</dbReference>
<dbReference type="InterPro" id="IPR004358">
    <property type="entry name" value="Sig_transdc_His_kin-like_C"/>
</dbReference>
<dbReference type="Pfam" id="PF00072">
    <property type="entry name" value="Response_reg"/>
    <property type="match status" value="2"/>
</dbReference>
<dbReference type="InterPro" id="IPR001789">
    <property type="entry name" value="Sig_transdc_resp-reg_receiver"/>
</dbReference>
<gene>
    <name evidence="7" type="ORF">LZC94_14575</name>
</gene>
<dbReference type="CDD" id="cd17580">
    <property type="entry name" value="REC_2_DhkD-like"/>
    <property type="match status" value="1"/>
</dbReference>
<dbReference type="InterPro" id="IPR036097">
    <property type="entry name" value="HisK_dim/P_sf"/>
</dbReference>
<evidence type="ECO:0000259" key="5">
    <source>
        <dbReference type="PROSITE" id="PS50109"/>
    </source>
</evidence>
<dbReference type="SUPFAM" id="SSF55781">
    <property type="entry name" value="GAF domain-like"/>
    <property type="match status" value="1"/>
</dbReference>
<evidence type="ECO:0000313" key="7">
    <source>
        <dbReference type="EMBL" id="WXB18454.1"/>
    </source>
</evidence>
<dbReference type="Pfam" id="PF02518">
    <property type="entry name" value="HATPase_c"/>
    <property type="match status" value="1"/>
</dbReference>
<protein>
    <recommendedName>
        <fullName evidence="2">histidine kinase</fullName>
        <ecNumber evidence="2">2.7.13.3</ecNumber>
    </recommendedName>
</protein>
<dbReference type="SMART" id="SM00388">
    <property type="entry name" value="HisKA"/>
    <property type="match status" value="1"/>
</dbReference>
<dbReference type="PROSITE" id="PS50110">
    <property type="entry name" value="RESPONSE_REGULATORY"/>
    <property type="match status" value="2"/>
</dbReference>